<dbReference type="AlphaFoldDB" id="F2DV39"/>
<keyword evidence="1" id="KW-0472">Membrane</keyword>
<feature type="transmembrane region" description="Helical" evidence="1">
    <location>
        <begin position="12"/>
        <end position="33"/>
    </location>
</feature>
<sequence length="91" mass="10170">MGKFNKILNGLIKALVVVVGLAIAVVPVIYIFAHEPQTTLPWREELGKFADRTDQLALLSLSPISNFYLRPQKSKLSWSDVNATLQLADYL</sequence>
<name>F2DV39_HORVV</name>
<protein>
    <submittedName>
        <fullName evidence="2">Predicted protein</fullName>
    </submittedName>
</protein>
<dbReference type="EMBL" id="AK367757">
    <property type="protein sequence ID" value="BAJ98960.1"/>
    <property type="molecule type" value="mRNA"/>
</dbReference>
<evidence type="ECO:0000313" key="2">
    <source>
        <dbReference type="EMBL" id="BAJ98960.1"/>
    </source>
</evidence>
<organism evidence="2">
    <name type="scientific">Hordeum vulgare subsp. vulgare</name>
    <name type="common">Domesticated barley</name>
    <dbReference type="NCBI Taxonomy" id="112509"/>
    <lineage>
        <taxon>Eukaryota</taxon>
        <taxon>Viridiplantae</taxon>
        <taxon>Streptophyta</taxon>
        <taxon>Embryophyta</taxon>
        <taxon>Tracheophyta</taxon>
        <taxon>Spermatophyta</taxon>
        <taxon>Magnoliopsida</taxon>
        <taxon>Liliopsida</taxon>
        <taxon>Poales</taxon>
        <taxon>Poaceae</taxon>
        <taxon>BOP clade</taxon>
        <taxon>Pooideae</taxon>
        <taxon>Triticodae</taxon>
        <taxon>Triticeae</taxon>
        <taxon>Hordeinae</taxon>
        <taxon>Hordeum</taxon>
    </lineage>
</organism>
<keyword evidence="1" id="KW-1133">Transmembrane helix</keyword>
<evidence type="ECO:0000256" key="1">
    <source>
        <dbReference type="SAM" id="Phobius"/>
    </source>
</evidence>
<accession>F2DV39</accession>
<proteinExistence type="evidence at transcript level"/>
<keyword evidence="1" id="KW-0812">Transmembrane</keyword>
<reference evidence="2" key="1">
    <citation type="journal article" date="2011" name="Plant Physiol.">
        <title>Comprehensive sequence analysis of 24,783 barley full-length cDNAs derived from 12 clone libraries.</title>
        <authorList>
            <person name="Matsumoto T."/>
            <person name="Tanaka T."/>
            <person name="Sakai H."/>
            <person name="Amano N."/>
            <person name="Kanamori H."/>
            <person name="Kurita K."/>
            <person name="Kikuta A."/>
            <person name="Kamiya K."/>
            <person name="Yamamoto M."/>
            <person name="Ikawa H."/>
            <person name="Fujii N."/>
            <person name="Hori K."/>
            <person name="Itoh T."/>
            <person name="Sato K."/>
        </authorList>
    </citation>
    <scope>NUCLEOTIDE SEQUENCE</scope>
    <source>
        <tissue evidence="2">Shoot and root</tissue>
    </source>
</reference>